<evidence type="ECO:0000313" key="1">
    <source>
        <dbReference type="EMBL" id="CDR02473.1"/>
    </source>
</evidence>
<dbReference type="Proteomes" id="UP000193380">
    <property type="component" value="Unassembled WGS sequence"/>
</dbReference>
<dbReference type="AlphaFoldDB" id="A0A060ZK08"/>
<gene>
    <name evidence="1" type="ORF">GSONMT00016189001</name>
</gene>
<reference evidence="1" key="2">
    <citation type="submission" date="2014-03" db="EMBL/GenBank/DDBJ databases">
        <authorList>
            <person name="Genoscope - CEA"/>
        </authorList>
    </citation>
    <scope>NUCLEOTIDE SEQUENCE</scope>
</reference>
<dbReference type="STRING" id="8022.A0A060ZK08"/>
<sequence>QSPSPKKSVQGQYRVRVPALTGQYRVRVSARCLSKIHLRLKCYQCQSWFRNTAFMVPVCSVSLLTVCSCPLPGPLTPWTVTLTVPGWWWMAGLTGEGALKVLSTSLTLRADWERLLLAQLGQGTLGAGAGSRAKAGRGEGLGVPGLSRKDLEKLSEGLVRFLLYTEVSYSLRRLTGLQVQNLYVGPQAQSEFSEPHAPNPLFPGVEAQPDTIKGGLQVTKYFTYNCLTVSRGYHITNYSWITDSTLHKQP</sequence>
<reference evidence="1" key="1">
    <citation type="journal article" date="2014" name="Nat. Commun.">
        <title>The rainbow trout genome provides novel insights into evolution after whole-genome duplication in vertebrates.</title>
        <authorList>
            <person name="Berthelot C."/>
            <person name="Brunet F."/>
            <person name="Chalopin D."/>
            <person name="Juanchich A."/>
            <person name="Bernard M."/>
            <person name="Noel B."/>
            <person name="Bento P."/>
            <person name="Da Silva C."/>
            <person name="Labadie K."/>
            <person name="Alberti A."/>
            <person name="Aury J.M."/>
            <person name="Louis A."/>
            <person name="Dehais P."/>
            <person name="Bardou P."/>
            <person name="Montfort J."/>
            <person name="Klopp C."/>
            <person name="Cabau C."/>
            <person name="Gaspin C."/>
            <person name="Thorgaard G.H."/>
            <person name="Boussaha M."/>
            <person name="Quillet E."/>
            <person name="Guyomard R."/>
            <person name="Galiana D."/>
            <person name="Bobe J."/>
            <person name="Volff J.N."/>
            <person name="Genet C."/>
            <person name="Wincker P."/>
            <person name="Jaillon O."/>
            <person name="Roest Crollius H."/>
            <person name="Guiguen Y."/>
        </authorList>
    </citation>
    <scope>NUCLEOTIDE SEQUENCE [LARGE SCALE GENOMIC DNA]</scope>
</reference>
<evidence type="ECO:0000313" key="2">
    <source>
        <dbReference type="Proteomes" id="UP000193380"/>
    </source>
</evidence>
<organism evidence="1 2">
    <name type="scientific">Oncorhynchus mykiss</name>
    <name type="common">Rainbow trout</name>
    <name type="synonym">Salmo gairdneri</name>
    <dbReference type="NCBI Taxonomy" id="8022"/>
    <lineage>
        <taxon>Eukaryota</taxon>
        <taxon>Metazoa</taxon>
        <taxon>Chordata</taxon>
        <taxon>Craniata</taxon>
        <taxon>Vertebrata</taxon>
        <taxon>Euteleostomi</taxon>
        <taxon>Actinopterygii</taxon>
        <taxon>Neopterygii</taxon>
        <taxon>Teleostei</taxon>
        <taxon>Protacanthopterygii</taxon>
        <taxon>Salmoniformes</taxon>
        <taxon>Salmonidae</taxon>
        <taxon>Salmoninae</taxon>
        <taxon>Oncorhynchus</taxon>
    </lineage>
</organism>
<proteinExistence type="predicted"/>
<feature type="non-terminal residue" evidence="1">
    <location>
        <position position="1"/>
    </location>
</feature>
<dbReference type="PaxDb" id="8022-A0A060ZK08"/>
<accession>A0A060ZK08</accession>
<dbReference type="EMBL" id="FR966526">
    <property type="protein sequence ID" value="CDR02473.1"/>
    <property type="molecule type" value="Genomic_DNA"/>
</dbReference>
<protein>
    <submittedName>
        <fullName evidence="1">Uncharacterized protein</fullName>
    </submittedName>
</protein>
<name>A0A060ZK08_ONCMY</name>